<evidence type="ECO:0000313" key="2">
    <source>
        <dbReference type="EMBL" id="CAI4017740.1"/>
    </source>
</evidence>
<dbReference type="InterPro" id="IPR011990">
    <property type="entry name" value="TPR-like_helical_dom_sf"/>
</dbReference>
<dbReference type="EMBL" id="CAMXCT030006654">
    <property type="protein sequence ID" value="CAL4805052.1"/>
    <property type="molecule type" value="Genomic_DNA"/>
</dbReference>
<organism evidence="2">
    <name type="scientific">Cladocopium goreaui</name>
    <dbReference type="NCBI Taxonomy" id="2562237"/>
    <lineage>
        <taxon>Eukaryota</taxon>
        <taxon>Sar</taxon>
        <taxon>Alveolata</taxon>
        <taxon>Dinophyceae</taxon>
        <taxon>Suessiales</taxon>
        <taxon>Symbiodiniaceae</taxon>
        <taxon>Cladocopium</taxon>
    </lineage>
</organism>
<accession>A0A9P1GMW0</accession>
<dbReference type="Gene3D" id="1.25.40.10">
    <property type="entry name" value="Tetratricopeptide repeat domain"/>
    <property type="match status" value="3"/>
</dbReference>
<gene>
    <name evidence="2" type="ORF">C1SCF055_LOCUS42360</name>
</gene>
<reference evidence="3" key="2">
    <citation type="submission" date="2024-04" db="EMBL/GenBank/DDBJ databases">
        <authorList>
            <person name="Chen Y."/>
            <person name="Shah S."/>
            <person name="Dougan E. K."/>
            <person name="Thang M."/>
            <person name="Chan C."/>
        </authorList>
    </citation>
    <scope>NUCLEOTIDE SEQUENCE [LARGE SCALE GENOMIC DNA]</scope>
</reference>
<keyword evidence="1" id="KW-0677">Repeat</keyword>
<dbReference type="Proteomes" id="UP001152797">
    <property type="component" value="Unassembled WGS sequence"/>
</dbReference>
<sequence length="590" mass="64721">MAVVPSWHGGLPLAAPAYTAAIRTLGRRLCWHEALQLLAFMPSARLQPHTIPRNSAVDACARSYRWQEALEICRGYSNLFLEQDIFAHTSALSSCGRSTCWWKAVQVLHTTRAAGLRPTAATIAALTAALDRGSEVEAETSCKKGASCWTRAQDVLRRAVEDRGEPGLESLNAAISGISRRSVWRESYSFLYLLRRQKILPDEVSHNAVAFGGHNWRLEHFLVLSSGAVRPNEVSLVTLMSGLSQEWSRALLLKSSFSTMGFTIGDAARNSLLLSISNGSNWSLALRLWSRYNFDAVGTSSAMSGFAQNSLWKAALTLLQATREMDREVDDFVLSSANSSLSFTGQWEFAFQLLLAPEFSFCQMRLDLEATACGAAFTAVQRGGNWVETLGLLTRLSQIWAKISVASFTAIADACSDRGKWLEALQTFEVLATSKGKMDTLCLGPLLSAVGGGRQWQMAPEILWKGRAANFVMNKILRRIALDVTGQDLQWKWALHLLEAPLGSNTETDSAARNAAATLLCSSSCWAVASNLLNEAGQWPKVMESQRPRLEGAEEATGTQQRIFQRDDIAACALLLTECEQNELALQEAC</sequence>
<dbReference type="PANTHER" id="PTHR47447:SF17">
    <property type="entry name" value="OS12G0638900 PROTEIN"/>
    <property type="match status" value="1"/>
</dbReference>
<name>A0A9P1GMW0_9DINO</name>
<keyword evidence="5" id="KW-1185">Reference proteome</keyword>
<dbReference type="OrthoDB" id="446983at2759"/>
<comment type="caution">
    <text evidence="2">The sequence shown here is derived from an EMBL/GenBank/DDBJ whole genome shotgun (WGS) entry which is preliminary data.</text>
</comment>
<evidence type="ECO:0000313" key="4">
    <source>
        <dbReference type="EMBL" id="CAL4805052.1"/>
    </source>
</evidence>
<evidence type="ECO:0000313" key="5">
    <source>
        <dbReference type="Proteomes" id="UP001152797"/>
    </source>
</evidence>
<dbReference type="AlphaFoldDB" id="A0A9P1GMW0"/>
<protein>
    <submittedName>
        <fullName evidence="4">Pentatricopeptide repeat-containing protein At2g41720 (Protein EMBRYO DEFECTIVE 2654)</fullName>
    </submittedName>
</protein>
<reference evidence="2" key="1">
    <citation type="submission" date="2022-10" db="EMBL/GenBank/DDBJ databases">
        <authorList>
            <person name="Chen Y."/>
            <person name="Dougan E. K."/>
            <person name="Chan C."/>
            <person name="Rhodes N."/>
            <person name="Thang M."/>
        </authorList>
    </citation>
    <scope>NUCLEOTIDE SEQUENCE</scope>
</reference>
<dbReference type="EMBL" id="CAMXCT020006654">
    <property type="protein sequence ID" value="CAL1171115.1"/>
    <property type="molecule type" value="Genomic_DNA"/>
</dbReference>
<evidence type="ECO:0000256" key="1">
    <source>
        <dbReference type="ARBA" id="ARBA00022737"/>
    </source>
</evidence>
<dbReference type="EMBL" id="CAMXCT010006654">
    <property type="protein sequence ID" value="CAI4017740.1"/>
    <property type="molecule type" value="Genomic_DNA"/>
</dbReference>
<dbReference type="PANTHER" id="PTHR47447">
    <property type="entry name" value="OS03G0856100 PROTEIN"/>
    <property type="match status" value="1"/>
</dbReference>
<evidence type="ECO:0000313" key="3">
    <source>
        <dbReference type="EMBL" id="CAL1171115.1"/>
    </source>
</evidence>
<proteinExistence type="predicted"/>